<keyword evidence="4" id="KW-0479">Metal-binding</keyword>
<evidence type="ECO:0000256" key="2">
    <source>
        <dbReference type="ARBA" id="ARBA00006706"/>
    </source>
</evidence>
<dbReference type="PANTHER" id="PTHR12001">
    <property type="entry name" value="GERANYLGERANYL PYROPHOSPHATE SYNTHASE"/>
    <property type="match status" value="1"/>
</dbReference>
<name>A0ABS1SMP6_9MICO</name>
<dbReference type="Proteomes" id="UP001646141">
    <property type="component" value="Unassembled WGS sequence"/>
</dbReference>
<dbReference type="EMBL" id="QYAD01000001">
    <property type="protein sequence ID" value="MBL3689363.1"/>
    <property type="molecule type" value="Genomic_DNA"/>
</dbReference>
<evidence type="ECO:0000256" key="4">
    <source>
        <dbReference type="ARBA" id="ARBA00022723"/>
    </source>
</evidence>
<evidence type="ECO:0000256" key="3">
    <source>
        <dbReference type="ARBA" id="ARBA00022679"/>
    </source>
</evidence>
<gene>
    <name evidence="7" type="ORF">D3226_05230</name>
</gene>
<dbReference type="PANTHER" id="PTHR12001:SF85">
    <property type="entry name" value="SHORT CHAIN ISOPRENYL DIPHOSPHATE SYNTHASE"/>
    <property type="match status" value="1"/>
</dbReference>
<evidence type="ECO:0000256" key="5">
    <source>
        <dbReference type="ARBA" id="ARBA00022842"/>
    </source>
</evidence>
<accession>A0ABS1SMP6</accession>
<dbReference type="RefSeq" id="WP_202381299.1">
    <property type="nucleotide sequence ID" value="NZ_BAAAMA010000004.1"/>
</dbReference>
<dbReference type="InterPro" id="IPR033749">
    <property type="entry name" value="Polyprenyl_synt_CS"/>
</dbReference>
<comment type="caution">
    <text evidence="7">The sequence shown here is derived from an EMBL/GenBank/DDBJ whole genome shotgun (WGS) entry which is preliminary data.</text>
</comment>
<dbReference type="InterPro" id="IPR008949">
    <property type="entry name" value="Isoprenoid_synthase_dom_sf"/>
</dbReference>
<dbReference type="PROSITE" id="PS00444">
    <property type="entry name" value="POLYPRENYL_SYNTHASE_2"/>
    <property type="match status" value="1"/>
</dbReference>
<organism evidence="7 8">
    <name type="scientific">Leucobacter chromiireducens subsp. chromiireducens</name>
    <dbReference type="NCBI Taxonomy" id="660067"/>
    <lineage>
        <taxon>Bacteria</taxon>
        <taxon>Bacillati</taxon>
        <taxon>Actinomycetota</taxon>
        <taxon>Actinomycetes</taxon>
        <taxon>Micrococcales</taxon>
        <taxon>Microbacteriaceae</taxon>
        <taxon>Leucobacter</taxon>
    </lineage>
</organism>
<keyword evidence="3 6" id="KW-0808">Transferase</keyword>
<comment type="similarity">
    <text evidence="2 6">Belongs to the FPP/GGPP synthase family.</text>
</comment>
<dbReference type="PROSITE" id="PS00723">
    <property type="entry name" value="POLYPRENYL_SYNTHASE_1"/>
    <property type="match status" value="1"/>
</dbReference>
<evidence type="ECO:0000313" key="8">
    <source>
        <dbReference type="Proteomes" id="UP001646141"/>
    </source>
</evidence>
<reference evidence="7 8" key="1">
    <citation type="submission" date="2018-09" db="EMBL/GenBank/DDBJ databases">
        <title>Comparative genomics of Leucobacter spp.</title>
        <authorList>
            <person name="Reis A.C."/>
            <person name="Kolvenbach B.A."/>
            <person name="Corvini P.F.X."/>
            <person name="Nunes O.C."/>
        </authorList>
    </citation>
    <scope>NUCLEOTIDE SEQUENCE [LARGE SCALE GENOMIC DNA]</scope>
    <source>
        <strain evidence="7 8">L-1</strain>
    </source>
</reference>
<dbReference type="CDD" id="cd00685">
    <property type="entry name" value="Trans_IPPS_HT"/>
    <property type="match status" value="1"/>
</dbReference>
<comment type="cofactor">
    <cofactor evidence="1">
        <name>Mg(2+)</name>
        <dbReference type="ChEBI" id="CHEBI:18420"/>
    </cofactor>
</comment>
<dbReference type="InterPro" id="IPR000092">
    <property type="entry name" value="Polyprenyl_synt"/>
</dbReference>
<dbReference type="SUPFAM" id="SSF48576">
    <property type="entry name" value="Terpenoid synthases"/>
    <property type="match status" value="1"/>
</dbReference>
<sequence>MPHPHTNGLLPRSPEELDTLLSDVRLHIESLLASEFGTHEWAIRSPAQLTALGGGKHVRARAFLAAALAYGATDDAALVEIGAAIELLHTSSLVHDDIIDASSQRRGEPTLHLATSAGTAILVGDSLLGLVFQSASHQSAEAASRLSAAYLALNEGQLLEESLGWAPDRLQDIERYCVLKTGALFGVAFALAGHVAGLPDHETDRLDEAGRLLGLAFQLHDDILDIQSDAAELGKDAAADVRNGIPTFPLWHAYQSLIASGESAPTPALLMSAVDAPGIMAVVAERVEQLRAEATGILPSPVSLGFLQTSVDTVVSPPHRPTNGAATR</sequence>
<dbReference type="SFLD" id="SFLDS00005">
    <property type="entry name" value="Isoprenoid_Synthase_Type_I"/>
    <property type="match status" value="1"/>
</dbReference>
<evidence type="ECO:0000256" key="1">
    <source>
        <dbReference type="ARBA" id="ARBA00001946"/>
    </source>
</evidence>
<dbReference type="Pfam" id="PF00348">
    <property type="entry name" value="polyprenyl_synt"/>
    <property type="match status" value="1"/>
</dbReference>
<evidence type="ECO:0000313" key="7">
    <source>
        <dbReference type="EMBL" id="MBL3689363.1"/>
    </source>
</evidence>
<keyword evidence="8" id="KW-1185">Reference proteome</keyword>
<evidence type="ECO:0000256" key="6">
    <source>
        <dbReference type="RuleBase" id="RU004466"/>
    </source>
</evidence>
<keyword evidence="5" id="KW-0460">Magnesium</keyword>
<dbReference type="Gene3D" id="1.10.600.10">
    <property type="entry name" value="Farnesyl Diphosphate Synthase"/>
    <property type="match status" value="1"/>
</dbReference>
<protein>
    <submittedName>
        <fullName evidence="7">Polyprenyl synthetase family protein</fullName>
    </submittedName>
</protein>
<proteinExistence type="inferred from homology"/>